<dbReference type="AlphaFoldDB" id="A0A7X6A182"/>
<dbReference type="SUPFAM" id="SSF53335">
    <property type="entry name" value="S-adenosyl-L-methionine-dependent methyltransferases"/>
    <property type="match status" value="1"/>
</dbReference>
<keyword evidence="5" id="KW-1185">Reference proteome</keyword>
<dbReference type="GO" id="GO:0032259">
    <property type="term" value="P:methylation"/>
    <property type="evidence" value="ECO:0007669"/>
    <property type="project" value="UniProtKB-KW"/>
</dbReference>
<evidence type="ECO:0000313" key="5">
    <source>
        <dbReference type="Proteomes" id="UP000555407"/>
    </source>
</evidence>
<keyword evidence="2 4" id="KW-0808">Transferase</keyword>
<reference evidence="4 5" key="1">
    <citation type="submission" date="2020-03" db="EMBL/GenBank/DDBJ databases">
        <title>Sequencing the genomes of 1000 actinobacteria strains.</title>
        <authorList>
            <person name="Klenk H.-P."/>
        </authorList>
    </citation>
    <scope>NUCLEOTIDE SEQUENCE [LARGE SCALE GENOMIC DNA]</scope>
    <source>
        <strain evidence="4 5">DSM 45490</strain>
    </source>
</reference>
<gene>
    <name evidence="4" type="ORF">BJY22_003653</name>
</gene>
<dbReference type="Pfam" id="PF13649">
    <property type="entry name" value="Methyltransf_25"/>
    <property type="match status" value="1"/>
</dbReference>
<dbReference type="Gene3D" id="3.40.50.150">
    <property type="entry name" value="Vaccinia Virus protein VP39"/>
    <property type="match status" value="1"/>
</dbReference>
<sequence length="239" mass="25888">MTDDPYGDERLVELYDLDNPAGEDHEYYRALAEGARKVVDFGCGTGLLTRSLVAPGRVVIGVDPSPTMLGYARSRPGADAVTWLDGDHRSVDPTGDVDLVVSSGNTMMHVAEHAAAVGAVAAAVRPGGVFAFESRNPAARAWEQWTSEATYGERDTVAGHLKEWLELIEIADGRVVFDAHNVFPDGHDAVYRNVLYFRSADEITAELTRAGFSEVVVDGGWQGQPLTDESRLLVVRATK</sequence>
<dbReference type="InterPro" id="IPR041698">
    <property type="entry name" value="Methyltransf_25"/>
</dbReference>
<dbReference type="RefSeq" id="WP_167208365.1">
    <property type="nucleotide sequence ID" value="NZ_JAASRO010000001.1"/>
</dbReference>
<evidence type="ECO:0000259" key="3">
    <source>
        <dbReference type="Pfam" id="PF13649"/>
    </source>
</evidence>
<protein>
    <submittedName>
        <fullName evidence="4">SAM-dependent methyltransferase</fullName>
    </submittedName>
</protein>
<dbReference type="GO" id="GO:0008168">
    <property type="term" value="F:methyltransferase activity"/>
    <property type="evidence" value="ECO:0007669"/>
    <property type="project" value="UniProtKB-KW"/>
</dbReference>
<accession>A0A7X6A182</accession>
<evidence type="ECO:0000256" key="1">
    <source>
        <dbReference type="ARBA" id="ARBA00022603"/>
    </source>
</evidence>
<dbReference type="InterPro" id="IPR029063">
    <property type="entry name" value="SAM-dependent_MTases_sf"/>
</dbReference>
<name>A0A7X6A182_9ACTN</name>
<evidence type="ECO:0000256" key="2">
    <source>
        <dbReference type="ARBA" id="ARBA00022679"/>
    </source>
</evidence>
<comment type="caution">
    <text evidence="4">The sequence shown here is derived from an EMBL/GenBank/DDBJ whole genome shotgun (WGS) entry which is preliminary data.</text>
</comment>
<dbReference type="PANTHER" id="PTHR43861:SF1">
    <property type="entry name" value="TRANS-ACONITATE 2-METHYLTRANSFERASE"/>
    <property type="match status" value="1"/>
</dbReference>
<organism evidence="4 5">
    <name type="scientific">Kribbella shirazensis</name>
    <dbReference type="NCBI Taxonomy" id="1105143"/>
    <lineage>
        <taxon>Bacteria</taxon>
        <taxon>Bacillati</taxon>
        <taxon>Actinomycetota</taxon>
        <taxon>Actinomycetes</taxon>
        <taxon>Propionibacteriales</taxon>
        <taxon>Kribbellaceae</taxon>
        <taxon>Kribbella</taxon>
    </lineage>
</organism>
<keyword evidence="1 4" id="KW-0489">Methyltransferase</keyword>
<dbReference type="CDD" id="cd02440">
    <property type="entry name" value="AdoMet_MTases"/>
    <property type="match status" value="1"/>
</dbReference>
<feature type="domain" description="Methyltransferase" evidence="3">
    <location>
        <begin position="38"/>
        <end position="128"/>
    </location>
</feature>
<evidence type="ECO:0000313" key="4">
    <source>
        <dbReference type="EMBL" id="NIK57936.1"/>
    </source>
</evidence>
<dbReference type="Proteomes" id="UP000555407">
    <property type="component" value="Unassembled WGS sequence"/>
</dbReference>
<proteinExistence type="predicted"/>
<dbReference type="PANTHER" id="PTHR43861">
    <property type="entry name" value="TRANS-ACONITATE 2-METHYLTRANSFERASE-RELATED"/>
    <property type="match status" value="1"/>
</dbReference>
<dbReference type="EMBL" id="JAASRO010000001">
    <property type="protein sequence ID" value="NIK57936.1"/>
    <property type="molecule type" value="Genomic_DNA"/>
</dbReference>